<dbReference type="AlphaFoldDB" id="A0A0R3S512"/>
<proteinExistence type="predicted"/>
<protein>
    <submittedName>
        <fullName evidence="2">LITAF domain-containing protein</fullName>
    </submittedName>
</protein>
<sequence length="45" mass="4767">MQYVSAVHPPGQFFPPLCRTCCKYPIRAKSSGFGSGGPLMGMFGG</sequence>
<organism evidence="1 2">
    <name type="scientific">Elaeophora elaphi</name>
    <dbReference type="NCBI Taxonomy" id="1147741"/>
    <lineage>
        <taxon>Eukaryota</taxon>
        <taxon>Metazoa</taxon>
        <taxon>Ecdysozoa</taxon>
        <taxon>Nematoda</taxon>
        <taxon>Chromadorea</taxon>
        <taxon>Rhabditida</taxon>
        <taxon>Spirurina</taxon>
        <taxon>Spiruromorpha</taxon>
        <taxon>Filarioidea</taxon>
        <taxon>Onchocercidae</taxon>
        <taxon>Elaeophora</taxon>
    </lineage>
</organism>
<evidence type="ECO:0000313" key="1">
    <source>
        <dbReference type="Proteomes" id="UP000050640"/>
    </source>
</evidence>
<dbReference type="WBParaSite" id="EEL_0000988101-mRNA-1">
    <property type="protein sequence ID" value="EEL_0000988101-mRNA-1"/>
    <property type="gene ID" value="EEL_0000988101"/>
</dbReference>
<name>A0A0R3S512_9BILA</name>
<reference evidence="2" key="1">
    <citation type="submission" date="2017-02" db="UniProtKB">
        <authorList>
            <consortium name="WormBaseParasite"/>
        </authorList>
    </citation>
    <scope>IDENTIFICATION</scope>
</reference>
<dbReference type="Proteomes" id="UP000050640">
    <property type="component" value="Unplaced"/>
</dbReference>
<accession>A0A0R3S512</accession>
<keyword evidence="1" id="KW-1185">Reference proteome</keyword>
<evidence type="ECO:0000313" key="2">
    <source>
        <dbReference type="WBParaSite" id="EEL_0000988101-mRNA-1"/>
    </source>
</evidence>